<dbReference type="Proteomes" id="UP001222325">
    <property type="component" value="Unassembled WGS sequence"/>
</dbReference>
<dbReference type="PROSITE" id="PS00080">
    <property type="entry name" value="MULTICOPPER_OXIDASE2"/>
    <property type="match status" value="1"/>
</dbReference>
<dbReference type="PANTHER" id="PTHR11709">
    <property type="entry name" value="MULTI-COPPER OXIDASE"/>
    <property type="match status" value="1"/>
</dbReference>
<comment type="similarity">
    <text evidence="1">Belongs to the multicopper oxidase family.</text>
</comment>
<dbReference type="EMBL" id="JARJCN010000010">
    <property type="protein sequence ID" value="KAJ7097091.1"/>
    <property type="molecule type" value="Genomic_DNA"/>
</dbReference>
<dbReference type="CDD" id="cd13856">
    <property type="entry name" value="CuRO_1_Tv-LCC_like"/>
    <property type="match status" value="1"/>
</dbReference>
<evidence type="ECO:0000259" key="7">
    <source>
        <dbReference type="Pfam" id="PF07731"/>
    </source>
</evidence>
<dbReference type="GO" id="GO:0052716">
    <property type="term" value="F:hydroquinone:oxygen oxidoreductase activity"/>
    <property type="evidence" value="ECO:0007669"/>
    <property type="project" value="UniProtKB-EC"/>
</dbReference>
<evidence type="ECO:0000313" key="10">
    <source>
        <dbReference type="Proteomes" id="UP001222325"/>
    </source>
</evidence>
<dbReference type="Gene3D" id="2.60.40.420">
    <property type="entry name" value="Cupredoxins - blue copper proteins"/>
    <property type="match status" value="2"/>
</dbReference>
<evidence type="ECO:0000256" key="4">
    <source>
        <dbReference type="ARBA" id="ARBA00023008"/>
    </source>
</evidence>
<evidence type="ECO:0000313" key="9">
    <source>
        <dbReference type="EMBL" id="KAJ7097091.1"/>
    </source>
</evidence>
<keyword evidence="5" id="KW-0325">Glycoprotein</keyword>
<keyword evidence="3" id="KW-0560">Oxidoreductase</keyword>
<reference evidence="9" key="1">
    <citation type="submission" date="2023-03" db="EMBL/GenBank/DDBJ databases">
        <title>Massive genome expansion in bonnet fungi (Mycena s.s.) driven by repeated elements and novel gene families across ecological guilds.</title>
        <authorList>
            <consortium name="Lawrence Berkeley National Laboratory"/>
            <person name="Harder C.B."/>
            <person name="Miyauchi S."/>
            <person name="Viragh M."/>
            <person name="Kuo A."/>
            <person name="Thoen E."/>
            <person name="Andreopoulos B."/>
            <person name="Lu D."/>
            <person name="Skrede I."/>
            <person name="Drula E."/>
            <person name="Henrissat B."/>
            <person name="Morin E."/>
            <person name="Kohler A."/>
            <person name="Barry K."/>
            <person name="LaButti K."/>
            <person name="Morin E."/>
            <person name="Salamov A."/>
            <person name="Lipzen A."/>
            <person name="Mereny Z."/>
            <person name="Hegedus B."/>
            <person name="Baldrian P."/>
            <person name="Stursova M."/>
            <person name="Weitz H."/>
            <person name="Taylor A."/>
            <person name="Grigoriev I.V."/>
            <person name="Nagy L.G."/>
            <person name="Martin F."/>
            <person name="Kauserud H."/>
        </authorList>
    </citation>
    <scope>NUCLEOTIDE SEQUENCE</scope>
    <source>
        <strain evidence="9">CBHHK173m</strain>
    </source>
</reference>
<keyword evidence="10" id="KW-1185">Reference proteome</keyword>
<feature type="signal peptide" evidence="6">
    <location>
        <begin position="1"/>
        <end position="19"/>
    </location>
</feature>
<dbReference type="InterPro" id="IPR045087">
    <property type="entry name" value="Cu-oxidase_fam"/>
</dbReference>
<name>A0AAD6UAG7_9AGAR</name>
<dbReference type="InterPro" id="IPR033138">
    <property type="entry name" value="Cu_oxidase_CS"/>
</dbReference>
<dbReference type="Pfam" id="PF07731">
    <property type="entry name" value="Cu-oxidase_2"/>
    <property type="match status" value="1"/>
</dbReference>
<gene>
    <name evidence="9" type="ORF">B0H15DRAFT_961276</name>
</gene>
<dbReference type="GO" id="GO:0005576">
    <property type="term" value="C:extracellular region"/>
    <property type="evidence" value="ECO:0007669"/>
    <property type="project" value="UniProtKB-SubCell"/>
</dbReference>
<dbReference type="CDD" id="cd13903">
    <property type="entry name" value="CuRO_3_Tv-LCC_like"/>
    <property type="match status" value="1"/>
</dbReference>
<dbReference type="InterPro" id="IPR011707">
    <property type="entry name" value="Cu-oxidase-like_N"/>
</dbReference>
<evidence type="ECO:0000256" key="1">
    <source>
        <dbReference type="ARBA" id="ARBA00010609"/>
    </source>
</evidence>
<feature type="chain" id="PRO_5041962273" evidence="6">
    <location>
        <begin position="20"/>
        <end position="410"/>
    </location>
</feature>
<dbReference type="AlphaFoldDB" id="A0AAD6UAG7"/>
<keyword evidence="4" id="KW-0186">Copper</keyword>
<proteinExistence type="inferred from homology"/>
<evidence type="ECO:0000256" key="2">
    <source>
        <dbReference type="ARBA" id="ARBA00022723"/>
    </source>
</evidence>
<dbReference type="InterPro" id="IPR011706">
    <property type="entry name" value="Cu-oxidase_C"/>
</dbReference>
<evidence type="ECO:0000256" key="6">
    <source>
        <dbReference type="SAM" id="SignalP"/>
    </source>
</evidence>
<dbReference type="SUPFAM" id="SSF49503">
    <property type="entry name" value="Cupredoxins"/>
    <property type="match status" value="2"/>
</dbReference>
<dbReference type="Pfam" id="PF07732">
    <property type="entry name" value="Cu-oxidase_3"/>
    <property type="match status" value="1"/>
</dbReference>
<organism evidence="9 10">
    <name type="scientific">Mycena belliarum</name>
    <dbReference type="NCBI Taxonomy" id="1033014"/>
    <lineage>
        <taxon>Eukaryota</taxon>
        <taxon>Fungi</taxon>
        <taxon>Dikarya</taxon>
        <taxon>Basidiomycota</taxon>
        <taxon>Agaricomycotina</taxon>
        <taxon>Agaricomycetes</taxon>
        <taxon>Agaricomycetidae</taxon>
        <taxon>Agaricales</taxon>
        <taxon>Marasmiineae</taxon>
        <taxon>Mycenaceae</taxon>
        <taxon>Mycena</taxon>
    </lineage>
</organism>
<dbReference type="PROSITE" id="PS00079">
    <property type="entry name" value="MULTICOPPER_OXIDASE1"/>
    <property type="match status" value="2"/>
</dbReference>
<accession>A0AAD6UAG7</accession>
<dbReference type="PANTHER" id="PTHR11709:SF511">
    <property type="entry name" value="LACCASE"/>
    <property type="match status" value="1"/>
</dbReference>
<evidence type="ECO:0000256" key="5">
    <source>
        <dbReference type="ARBA" id="ARBA00023180"/>
    </source>
</evidence>
<feature type="domain" description="Plastocyanin-like" evidence="8">
    <location>
        <begin position="33"/>
        <end position="148"/>
    </location>
</feature>
<comment type="caution">
    <text evidence="9">The sequence shown here is derived from an EMBL/GenBank/DDBJ whole genome shotgun (WGS) entry which is preliminary data.</text>
</comment>
<evidence type="ECO:0000256" key="3">
    <source>
        <dbReference type="ARBA" id="ARBA00023002"/>
    </source>
</evidence>
<evidence type="ECO:0000259" key="8">
    <source>
        <dbReference type="Pfam" id="PF07732"/>
    </source>
</evidence>
<sequence length="410" mass="44629">MQLAASVLALSIFFEAALAACIGPIADIPIVNKRIAPDGFSRSTVLADGTFPGPLIKGYKGDRFLLNIHDRLTDDTMLRSTSIHWHGIFQKRTSWADGPSFVTQCPIAANHSFLYDFEAPKQTGTYWYHSHLSTQYCDGLRGPLVIYDLFDPQRHLYDIDDGDTCNVIGIILSQTLSNVGNTGLDGGINSAILRYVGAPQTEPTTNSTGTTALVETALHPLVRSPVPGKPYPGGADVTLNLNIMADFTTLRYLINNASFIPPTAPVLLQVLSGAQSAQDLLPSGSVYTLPPNKVIEVSIPGGSPGSPHPFHLHGHNFYVIRSAGNSTYNFVDPVIRDTVSTGPDITDNTTFRFVTDNAGPWFLHCHIDWHLEIGLAVVLAEDTATMRKEKVPTAWKDLCPTYDSLRADQL</sequence>
<keyword evidence="2" id="KW-0479">Metal-binding</keyword>
<keyword evidence="6" id="KW-0732">Signal</keyword>
<dbReference type="InterPro" id="IPR008972">
    <property type="entry name" value="Cupredoxin"/>
</dbReference>
<dbReference type="GO" id="GO:0005507">
    <property type="term" value="F:copper ion binding"/>
    <property type="evidence" value="ECO:0007669"/>
    <property type="project" value="InterPro"/>
</dbReference>
<feature type="domain" description="Plastocyanin-like" evidence="7">
    <location>
        <begin position="260"/>
        <end position="383"/>
    </location>
</feature>
<protein>
    <submittedName>
        <fullName evidence="9">Laccase</fullName>
    </submittedName>
</protein>
<dbReference type="InterPro" id="IPR002355">
    <property type="entry name" value="Cu_oxidase_Cu_BS"/>
</dbReference>